<evidence type="ECO:0000256" key="3">
    <source>
        <dbReference type="ARBA" id="ARBA00022475"/>
    </source>
</evidence>
<dbReference type="SUPFAM" id="SSF103473">
    <property type="entry name" value="MFS general substrate transporter"/>
    <property type="match status" value="1"/>
</dbReference>
<feature type="transmembrane region" description="Helical" evidence="7">
    <location>
        <begin position="398"/>
        <end position="419"/>
    </location>
</feature>
<keyword evidence="4 7" id="KW-0812">Transmembrane</keyword>
<dbReference type="InterPro" id="IPR036259">
    <property type="entry name" value="MFS_trans_sf"/>
</dbReference>
<reference evidence="9 10" key="1">
    <citation type="submission" date="2022-04" db="EMBL/GenBank/DDBJ databases">
        <title>Genome draft of Actinomadura sp. ATCC 31491.</title>
        <authorList>
            <person name="Shi X."/>
            <person name="Du Y."/>
        </authorList>
    </citation>
    <scope>NUCLEOTIDE SEQUENCE [LARGE SCALE GENOMIC DNA]</scope>
    <source>
        <strain evidence="9 10">ATCC 31491</strain>
    </source>
</reference>
<keyword evidence="3" id="KW-1003">Cell membrane</keyword>
<dbReference type="Pfam" id="PF07690">
    <property type="entry name" value="MFS_1"/>
    <property type="match status" value="1"/>
</dbReference>
<keyword evidence="2" id="KW-0813">Transport</keyword>
<evidence type="ECO:0000256" key="7">
    <source>
        <dbReference type="SAM" id="Phobius"/>
    </source>
</evidence>
<sequence length="508" mass="51942">MTDRVTNKWACLAIACLATLLLSLDLTVLHLALPRLTADLGASSTQLLWIGDVYGFALAGLLVTMGNLGDRVGRKRLLLIGAAAFGVASAVTAYAPSPELLIAARALLGVAGATIMPSTLSIVRNVFTEPGERTAAVGIWSAMSAAGFAVGPVVGGLLLDHYWWGSVFLLNVPVMLLVLAGGLVLLPESRNPRAGRLDPLSAGLSVVGVVALVHAVKEAAHDGLAQPDVPAAGAAGVLLLGWFARRQTRLAEPLIDVRLFARRAFSASILTNLLAIFAMSAMMLMFAWYLQLVLGWSPLQAGLAQLPGGLSGAVGGVLAARLIRPLGRGGVVALGLAMNAVSFLYYTTLGAELNYLTLLPAMVVGGVGVGFAFTVNNDNVLATAPRERAGAAAAVSETAFELGAALGIAVLGTVLTSVYRTNLDLPAALGGPAGDTARESLAGAARTAAVLPPGQAEALMAAAREAFLTGVHVTSLVTSGVLALVAVLALVGLRGVPKEIPEEALTRA</sequence>
<dbReference type="PROSITE" id="PS50850">
    <property type="entry name" value="MFS"/>
    <property type="match status" value="1"/>
</dbReference>
<comment type="subcellular location">
    <subcellularLocation>
        <location evidence="1">Cell membrane</location>
        <topology evidence="1">Multi-pass membrane protein</topology>
    </subcellularLocation>
</comment>
<feature type="transmembrane region" description="Helical" evidence="7">
    <location>
        <begin position="330"/>
        <end position="349"/>
    </location>
</feature>
<evidence type="ECO:0000256" key="2">
    <source>
        <dbReference type="ARBA" id="ARBA00022448"/>
    </source>
</evidence>
<gene>
    <name evidence="9" type="ORF">MF672_047885</name>
</gene>
<evidence type="ECO:0000313" key="10">
    <source>
        <dbReference type="Proteomes" id="UP001317259"/>
    </source>
</evidence>
<keyword evidence="6 7" id="KW-0472">Membrane</keyword>
<feature type="transmembrane region" description="Helical" evidence="7">
    <location>
        <begin position="228"/>
        <end position="244"/>
    </location>
</feature>
<dbReference type="CDD" id="cd17321">
    <property type="entry name" value="MFS_MMR_MDR_like"/>
    <property type="match status" value="1"/>
</dbReference>
<feature type="transmembrane region" description="Helical" evidence="7">
    <location>
        <begin position="102"/>
        <end position="123"/>
    </location>
</feature>
<feature type="transmembrane region" description="Helical" evidence="7">
    <location>
        <begin position="135"/>
        <end position="155"/>
    </location>
</feature>
<evidence type="ECO:0000313" key="9">
    <source>
        <dbReference type="EMBL" id="MCK2221475.1"/>
    </source>
</evidence>
<evidence type="ECO:0000259" key="8">
    <source>
        <dbReference type="PROSITE" id="PS50850"/>
    </source>
</evidence>
<dbReference type="PANTHER" id="PTHR42718:SF47">
    <property type="entry name" value="METHYL VIOLOGEN RESISTANCE PROTEIN SMVA"/>
    <property type="match status" value="1"/>
</dbReference>
<proteinExistence type="predicted"/>
<feature type="transmembrane region" description="Helical" evidence="7">
    <location>
        <begin position="473"/>
        <end position="493"/>
    </location>
</feature>
<feature type="domain" description="Major facilitator superfamily (MFS) profile" evidence="8">
    <location>
        <begin position="11"/>
        <end position="498"/>
    </location>
</feature>
<evidence type="ECO:0000256" key="1">
    <source>
        <dbReference type="ARBA" id="ARBA00004651"/>
    </source>
</evidence>
<organism evidence="9 10">
    <name type="scientific">Actinomadura luzonensis</name>
    <dbReference type="NCBI Taxonomy" id="2805427"/>
    <lineage>
        <taxon>Bacteria</taxon>
        <taxon>Bacillati</taxon>
        <taxon>Actinomycetota</taxon>
        <taxon>Actinomycetes</taxon>
        <taxon>Streptosporangiales</taxon>
        <taxon>Thermomonosporaceae</taxon>
        <taxon>Actinomadura</taxon>
    </lineage>
</organism>
<feature type="transmembrane region" description="Helical" evidence="7">
    <location>
        <begin position="161"/>
        <end position="185"/>
    </location>
</feature>
<evidence type="ECO:0000256" key="5">
    <source>
        <dbReference type="ARBA" id="ARBA00022989"/>
    </source>
</evidence>
<feature type="transmembrane region" description="Helical" evidence="7">
    <location>
        <begin position="265"/>
        <end position="290"/>
    </location>
</feature>
<dbReference type="Gene3D" id="1.20.1250.20">
    <property type="entry name" value="MFS general substrate transporter like domains"/>
    <property type="match status" value="1"/>
</dbReference>
<name>A0ABT0GB79_9ACTN</name>
<dbReference type="InterPro" id="IPR011701">
    <property type="entry name" value="MFS"/>
</dbReference>
<evidence type="ECO:0000256" key="6">
    <source>
        <dbReference type="ARBA" id="ARBA00023136"/>
    </source>
</evidence>
<dbReference type="PRINTS" id="PR01036">
    <property type="entry name" value="TCRTETB"/>
</dbReference>
<comment type="caution">
    <text evidence="9">The sequence shown here is derived from an EMBL/GenBank/DDBJ whole genome shotgun (WGS) entry which is preliminary data.</text>
</comment>
<protein>
    <submittedName>
        <fullName evidence="9">MFS transporter</fullName>
    </submittedName>
</protein>
<feature type="transmembrane region" description="Helical" evidence="7">
    <location>
        <begin position="355"/>
        <end position="377"/>
    </location>
</feature>
<dbReference type="RefSeq" id="WP_242374469.1">
    <property type="nucleotide sequence ID" value="NZ_JAKRKC020000003.1"/>
</dbReference>
<feature type="transmembrane region" description="Helical" evidence="7">
    <location>
        <begin position="302"/>
        <end position="323"/>
    </location>
</feature>
<feature type="transmembrane region" description="Helical" evidence="7">
    <location>
        <begin position="77"/>
        <end position="96"/>
    </location>
</feature>
<accession>A0ABT0GB79</accession>
<dbReference type="InterPro" id="IPR020846">
    <property type="entry name" value="MFS_dom"/>
</dbReference>
<feature type="transmembrane region" description="Helical" evidence="7">
    <location>
        <begin position="47"/>
        <end position="65"/>
    </location>
</feature>
<evidence type="ECO:0000256" key="4">
    <source>
        <dbReference type="ARBA" id="ARBA00022692"/>
    </source>
</evidence>
<dbReference type="Proteomes" id="UP001317259">
    <property type="component" value="Unassembled WGS sequence"/>
</dbReference>
<dbReference type="EMBL" id="JAKRKC020000003">
    <property type="protein sequence ID" value="MCK2221475.1"/>
    <property type="molecule type" value="Genomic_DNA"/>
</dbReference>
<keyword evidence="10" id="KW-1185">Reference proteome</keyword>
<keyword evidence="5 7" id="KW-1133">Transmembrane helix</keyword>
<dbReference type="PANTHER" id="PTHR42718">
    <property type="entry name" value="MAJOR FACILITATOR SUPERFAMILY MULTIDRUG TRANSPORTER MFSC"/>
    <property type="match status" value="1"/>
</dbReference>
<feature type="transmembrane region" description="Helical" evidence="7">
    <location>
        <begin position="197"/>
        <end position="216"/>
    </location>
</feature>